<dbReference type="AlphaFoldDB" id="A0A363NWW7"/>
<dbReference type="RefSeq" id="WP_108633647.1">
    <property type="nucleotide sequence ID" value="NZ_QCXX01000002.1"/>
</dbReference>
<evidence type="ECO:0008006" key="3">
    <source>
        <dbReference type="Google" id="ProtNLM"/>
    </source>
</evidence>
<dbReference type="Pfam" id="PF02566">
    <property type="entry name" value="OsmC"/>
    <property type="match status" value="1"/>
</dbReference>
<gene>
    <name evidence="1" type="ORF">DCO56_10330</name>
</gene>
<dbReference type="InterPro" id="IPR015946">
    <property type="entry name" value="KH_dom-like_a/b"/>
</dbReference>
<sequence>MSILIETNYEGKYRSSTKTPLSEERIAVNAARFNPVDLLASAYGSCILGTIDWEARKEHFETTESKSEITYDMSEDGSKVGKMNIKIFFKNDYTPEQKAVIEAAAKTKCHVGKSLDPAIEKNYEFIYKND</sequence>
<protein>
    <recommendedName>
        <fullName evidence="3">Osmotically inducible protein OsmC</fullName>
    </recommendedName>
</protein>
<organism evidence="1 2">
    <name type="scientific">Sphingobacterium athyrii</name>
    <dbReference type="NCBI Taxonomy" id="2152717"/>
    <lineage>
        <taxon>Bacteria</taxon>
        <taxon>Pseudomonadati</taxon>
        <taxon>Bacteroidota</taxon>
        <taxon>Sphingobacteriia</taxon>
        <taxon>Sphingobacteriales</taxon>
        <taxon>Sphingobacteriaceae</taxon>
        <taxon>Sphingobacterium</taxon>
    </lineage>
</organism>
<keyword evidence="2" id="KW-1185">Reference proteome</keyword>
<name>A0A363NWW7_9SPHI</name>
<comment type="caution">
    <text evidence="1">The sequence shown here is derived from an EMBL/GenBank/DDBJ whole genome shotgun (WGS) entry which is preliminary data.</text>
</comment>
<accession>A0A363NWW7</accession>
<reference evidence="1 2" key="1">
    <citation type="submission" date="2018-04" db="EMBL/GenBank/DDBJ databases">
        <title>Sphingobacterium sp. M46 Genome.</title>
        <authorList>
            <person name="Cheng J."/>
            <person name="Li Y."/>
        </authorList>
    </citation>
    <scope>NUCLEOTIDE SEQUENCE [LARGE SCALE GENOMIC DNA]</scope>
    <source>
        <strain evidence="1 2">M46</strain>
    </source>
</reference>
<dbReference type="Proteomes" id="UP000250831">
    <property type="component" value="Unassembled WGS sequence"/>
</dbReference>
<dbReference type="SUPFAM" id="SSF82784">
    <property type="entry name" value="OsmC-like"/>
    <property type="match status" value="1"/>
</dbReference>
<dbReference type="InterPro" id="IPR003718">
    <property type="entry name" value="OsmC/Ohr_fam"/>
</dbReference>
<evidence type="ECO:0000313" key="1">
    <source>
        <dbReference type="EMBL" id="PUV25312.1"/>
    </source>
</evidence>
<dbReference type="EMBL" id="QCXX01000002">
    <property type="protein sequence ID" value="PUV25312.1"/>
    <property type="molecule type" value="Genomic_DNA"/>
</dbReference>
<dbReference type="Gene3D" id="3.30.300.20">
    <property type="match status" value="1"/>
</dbReference>
<proteinExistence type="predicted"/>
<dbReference type="OrthoDB" id="290036at2"/>
<dbReference type="InterPro" id="IPR036102">
    <property type="entry name" value="OsmC/Ohrsf"/>
</dbReference>
<evidence type="ECO:0000313" key="2">
    <source>
        <dbReference type="Proteomes" id="UP000250831"/>
    </source>
</evidence>